<feature type="compositionally biased region" description="Basic residues" evidence="1">
    <location>
        <begin position="437"/>
        <end position="449"/>
    </location>
</feature>
<keyword evidence="3" id="KW-1185">Reference proteome</keyword>
<evidence type="ECO:0000313" key="3">
    <source>
        <dbReference type="Proteomes" id="UP001642482"/>
    </source>
</evidence>
<gene>
    <name evidence="2" type="ORF">SEUCBS140593_008293</name>
</gene>
<feature type="compositionally biased region" description="Low complexity" evidence="1">
    <location>
        <begin position="233"/>
        <end position="245"/>
    </location>
</feature>
<feature type="compositionally biased region" description="Acidic residues" evidence="1">
    <location>
        <begin position="349"/>
        <end position="358"/>
    </location>
</feature>
<feature type="compositionally biased region" description="Low complexity" evidence="1">
    <location>
        <begin position="55"/>
        <end position="74"/>
    </location>
</feature>
<comment type="caution">
    <text evidence="2">The sequence shown here is derived from an EMBL/GenBank/DDBJ whole genome shotgun (WGS) entry which is preliminary data.</text>
</comment>
<feature type="compositionally biased region" description="Basic residues" evidence="1">
    <location>
        <begin position="246"/>
        <end position="266"/>
    </location>
</feature>
<evidence type="ECO:0000256" key="1">
    <source>
        <dbReference type="SAM" id="MobiDB-lite"/>
    </source>
</evidence>
<protein>
    <submittedName>
        <fullName evidence="2">Uncharacterized protein</fullName>
    </submittedName>
</protein>
<feature type="compositionally biased region" description="Basic residues" evidence="1">
    <location>
        <begin position="194"/>
        <end position="204"/>
    </location>
</feature>
<accession>A0ABP0CL08</accession>
<feature type="region of interest" description="Disordered" evidence="1">
    <location>
        <begin position="389"/>
        <end position="489"/>
    </location>
</feature>
<reference evidence="2 3" key="1">
    <citation type="submission" date="2024-01" db="EMBL/GenBank/DDBJ databases">
        <authorList>
            <person name="Allen C."/>
            <person name="Tagirdzhanova G."/>
        </authorList>
    </citation>
    <scope>NUCLEOTIDE SEQUENCE [LARGE SCALE GENOMIC DNA]</scope>
</reference>
<dbReference type="Proteomes" id="UP001642482">
    <property type="component" value="Unassembled WGS sequence"/>
</dbReference>
<organism evidence="2 3">
    <name type="scientific">Sporothrix eucalyptigena</name>
    <dbReference type="NCBI Taxonomy" id="1812306"/>
    <lineage>
        <taxon>Eukaryota</taxon>
        <taxon>Fungi</taxon>
        <taxon>Dikarya</taxon>
        <taxon>Ascomycota</taxon>
        <taxon>Pezizomycotina</taxon>
        <taxon>Sordariomycetes</taxon>
        <taxon>Sordariomycetidae</taxon>
        <taxon>Ophiostomatales</taxon>
        <taxon>Ophiostomataceae</taxon>
        <taxon>Sporothrix</taxon>
    </lineage>
</organism>
<sequence>MSITDEDLQFMADDMWKDALMPDLTGMYDFGENQYGGAAPGDRLLSPSENKEYMKPPASSASKKTTSAVKSVKSAKGKGKEVAMASPMTDLYMASPALVQPKKDRKMSKSMRGASQNELQQERQSKQHNTNPMFPELETVPDDPYNLPISPTQTIAISDKKKTVSPAVNTAKKPSPVGLIGGGISGLMPPLVKKPTKPQKRVAKRSFLDPSSSPGGEPMMTVAIPQPKPAPKEAPAAAPVKQPARAAKKNPAAKKSAQPKRTKKTVARPPAIKKESNVEPENDFAVKEPKKTAFRPAIVKKEVPEEPEDEWAGPVIDEPLPEQNAIKKLRPRGERMPIVISSDPASSYEGDDNDDTDSDVANNTSMTSAMTPVAQINAPESIQKPLKALAVANQKMPAPAETTVKPHSRQKRAAEEQSKGISRGRDISTFSVQPLEKKHKAANSSKRPRSPSPAPVTGPETKKHRAEPARTEKRKVRVQPTNTSDPFVEDNEDHAQQQTHFTAKLLQSAAPAVQPLQKYSVQSQPRQHVQEDLHQDLQPVPFHEVPRSHQATYTRVPSKLPSFHGRNKHRAVGSDGIAHQMMQLLTAGAGANSPEQQASPKDVWLEEADPYKETGQIMTYVCRTVLRFLKSKEAAIEDVAEEYCQRGGTVLSSLDKLHTGERSALAQGFERRRQRSLAVFETARRDVQLIAGKLERVNLVPVIQDVLADNAGSRLRALQAQMV</sequence>
<feature type="region of interest" description="Disordered" evidence="1">
    <location>
        <begin position="33"/>
        <end position="375"/>
    </location>
</feature>
<name>A0ABP0CL08_9PEZI</name>
<evidence type="ECO:0000313" key="2">
    <source>
        <dbReference type="EMBL" id="CAK7232533.1"/>
    </source>
</evidence>
<dbReference type="EMBL" id="CAWUHD010000112">
    <property type="protein sequence ID" value="CAK7232533.1"/>
    <property type="molecule type" value="Genomic_DNA"/>
</dbReference>
<proteinExistence type="predicted"/>
<feature type="compositionally biased region" description="Basic and acidic residues" evidence="1">
    <location>
        <begin position="412"/>
        <end position="426"/>
    </location>
</feature>